<dbReference type="Proteomes" id="UP000190962">
    <property type="component" value="Unassembled WGS sequence"/>
</dbReference>
<dbReference type="PANTHER" id="PTHR34071:SF2">
    <property type="entry name" value="FLAVIN-NUCLEOTIDE-BINDING PROTEIN"/>
    <property type="match status" value="1"/>
</dbReference>
<comment type="caution">
    <text evidence="1">The sequence shown here is derived from an EMBL/GenBank/DDBJ whole genome shotgun (WGS) entry which is preliminary data.</text>
</comment>
<evidence type="ECO:0000313" key="1">
    <source>
        <dbReference type="EMBL" id="KHF25501.1"/>
    </source>
</evidence>
<dbReference type="InterPro" id="IPR012349">
    <property type="entry name" value="Split_barrel_FMN-bd"/>
</dbReference>
<dbReference type="PANTHER" id="PTHR34071">
    <property type="entry name" value="5-NITROIMIDAZOLE ANTIBIOTICS RESISTANCE PROTEIN, NIMA-FAMILY-RELATED PROTEIN-RELATED"/>
    <property type="match status" value="1"/>
</dbReference>
<dbReference type="OrthoDB" id="116031at2"/>
<dbReference type="AlphaFoldDB" id="A0A0B0HDI3"/>
<dbReference type="GeneID" id="86992712"/>
<reference evidence="2 4" key="2">
    <citation type="submission" date="2016-11" db="EMBL/GenBank/DDBJ databases">
        <title>Mixed transmission modes and dynamic genome evolution in an obligate animal-bacterial symbiosis.</title>
        <authorList>
            <person name="Russell S.L."/>
            <person name="Corbett-Detig R.B."/>
            <person name="Cavanaugh C.M."/>
        </authorList>
    </citation>
    <scope>NUCLEOTIDE SEQUENCE [LARGE SCALE GENOMIC DNA]</scope>
    <source>
        <strain evidence="2">MA-KB16</strain>
    </source>
</reference>
<evidence type="ECO:0000313" key="4">
    <source>
        <dbReference type="Proteomes" id="UP000190962"/>
    </source>
</evidence>
<dbReference type="Proteomes" id="UP000030856">
    <property type="component" value="Unassembled WGS sequence"/>
</dbReference>
<dbReference type="Gene3D" id="2.30.110.10">
    <property type="entry name" value="Electron Transport, Fmn-binding Protein, Chain A"/>
    <property type="match status" value="1"/>
</dbReference>
<sequence>MEYEKSGLNRVKRGRKNSSYDQEVVYSILDDSEVCSVAFNVDGKAHVQPINFGRSGDKLYMHGSSKNRMTSALLDSGEVSLSVMTLDGMKLTRSAFKHSVNYRSVVVFGSVRELTTDEEKLEGLKAIVNHFVPGRWDYCRAPNRKELKATRVIEVEIQTASAKIDEYPPADEQEDYALGYWSGTIPVKTTYLPPVPDEKLRDGIEIPQHVLDFLESR</sequence>
<dbReference type="EMBL" id="MPNX01000005">
    <property type="protein sequence ID" value="OOY35333.1"/>
    <property type="molecule type" value="Genomic_DNA"/>
</dbReference>
<evidence type="ECO:0000313" key="3">
    <source>
        <dbReference type="Proteomes" id="UP000030856"/>
    </source>
</evidence>
<organism evidence="1 3">
    <name type="scientific">Solemya velum gill symbiont</name>
    <dbReference type="NCBI Taxonomy" id="2340"/>
    <lineage>
        <taxon>Bacteria</taxon>
        <taxon>Pseudomonadati</taxon>
        <taxon>Pseudomonadota</taxon>
        <taxon>Gammaproteobacteria</taxon>
        <taxon>sulfur-oxidizing symbionts</taxon>
    </lineage>
</organism>
<dbReference type="RefSeq" id="WP_043115157.1">
    <property type="nucleotide sequence ID" value="NZ_JRAA01000001.1"/>
</dbReference>
<accession>A0A0B0HDI3</accession>
<protein>
    <submittedName>
        <fullName evidence="1">Flavin-nucleotide-binding protein</fullName>
    </submittedName>
</protein>
<evidence type="ECO:0000313" key="2">
    <source>
        <dbReference type="EMBL" id="OOY35333.1"/>
    </source>
</evidence>
<dbReference type="InterPro" id="IPR024747">
    <property type="entry name" value="Pyridox_Oxase-rel"/>
</dbReference>
<dbReference type="Pfam" id="PF12900">
    <property type="entry name" value="Pyridox_ox_2"/>
    <property type="match status" value="1"/>
</dbReference>
<gene>
    <name evidence="2" type="ORF">BOV88_05210</name>
    <name evidence="1" type="ORF">JV46_19000</name>
</gene>
<dbReference type="STRING" id="2340.JV46_19000"/>
<keyword evidence="3" id="KW-1185">Reference proteome</keyword>
<proteinExistence type="predicted"/>
<dbReference type="EMBL" id="JRAA01000001">
    <property type="protein sequence ID" value="KHF25501.1"/>
    <property type="molecule type" value="Genomic_DNA"/>
</dbReference>
<reference evidence="1 3" key="1">
    <citation type="journal article" date="2014" name="BMC Genomics">
        <title>The genome of the intracellular bacterium of the coastal bivalve, Solemya velum: a blueprint for thriving in and out of symbiosis.</title>
        <authorList>
            <person name="Dmytrenko O."/>
            <person name="Russell S.L."/>
            <person name="Loo W.T."/>
            <person name="Fontanez K.M."/>
            <person name="Liao L."/>
            <person name="Roeselers G."/>
            <person name="Sharma R."/>
            <person name="Stewart F.J."/>
            <person name="Newton I.L."/>
            <person name="Woyke T."/>
            <person name="Wu D."/>
            <person name="Lang J.M."/>
            <person name="Eisen J.A."/>
            <person name="Cavanaugh C.M."/>
        </authorList>
    </citation>
    <scope>NUCLEOTIDE SEQUENCE [LARGE SCALE GENOMIC DNA]</scope>
    <source>
        <strain evidence="1 3">WH</strain>
    </source>
</reference>
<dbReference type="SUPFAM" id="SSF50475">
    <property type="entry name" value="FMN-binding split barrel"/>
    <property type="match status" value="1"/>
</dbReference>
<dbReference type="eggNOG" id="COG3467">
    <property type="taxonomic scope" value="Bacteria"/>
</dbReference>
<name>A0A0B0HDI3_SOVGS</name>